<dbReference type="GO" id="GO:0005768">
    <property type="term" value="C:endosome"/>
    <property type="evidence" value="ECO:0007669"/>
    <property type="project" value="UniProtKB-ARBA"/>
</dbReference>
<dbReference type="InterPro" id="IPR052428">
    <property type="entry name" value="Autophagy_HostDef_Reg"/>
</dbReference>
<dbReference type="CDD" id="cd06093">
    <property type="entry name" value="PX_domain"/>
    <property type="match status" value="1"/>
</dbReference>
<dbReference type="PROSITE" id="PS50195">
    <property type="entry name" value="PX"/>
    <property type="match status" value="1"/>
</dbReference>
<evidence type="ECO:0000313" key="4">
    <source>
        <dbReference type="Proteomes" id="UP000317650"/>
    </source>
</evidence>
<organism evidence="3 4">
    <name type="scientific">Musa balbisiana</name>
    <name type="common">Banana</name>
    <dbReference type="NCBI Taxonomy" id="52838"/>
    <lineage>
        <taxon>Eukaryota</taxon>
        <taxon>Viridiplantae</taxon>
        <taxon>Streptophyta</taxon>
        <taxon>Embryophyta</taxon>
        <taxon>Tracheophyta</taxon>
        <taxon>Spermatophyta</taxon>
        <taxon>Magnoliopsida</taxon>
        <taxon>Liliopsida</taxon>
        <taxon>Zingiberales</taxon>
        <taxon>Musaceae</taxon>
        <taxon>Musa</taxon>
    </lineage>
</organism>
<comment type="caution">
    <text evidence="3">The sequence shown here is derived from an EMBL/GenBank/DDBJ whole genome shotgun (WGS) entry which is preliminary data.</text>
</comment>
<gene>
    <name evidence="3" type="ORF">C4D60_Mb07t11190</name>
</gene>
<dbReference type="InterPro" id="IPR036871">
    <property type="entry name" value="PX_dom_sf"/>
</dbReference>
<protein>
    <recommendedName>
        <fullName evidence="2">PX domain-containing protein</fullName>
    </recommendedName>
</protein>
<feature type="compositionally biased region" description="Low complexity" evidence="1">
    <location>
        <begin position="23"/>
        <end position="40"/>
    </location>
</feature>
<proteinExistence type="predicted"/>
<dbReference type="InterPro" id="IPR025258">
    <property type="entry name" value="RH_dom"/>
</dbReference>
<feature type="domain" description="PX" evidence="2">
    <location>
        <begin position="561"/>
        <end position="697"/>
    </location>
</feature>
<dbReference type="PANTHER" id="PTHR45971">
    <property type="entry name" value="PHOX (PX) DOMAIN-CONTAINING PROTEIN"/>
    <property type="match status" value="1"/>
</dbReference>
<evidence type="ECO:0000256" key="1">
    <source>
        <dbReference type="SAM" id="MobiDB-lite"/>
    </source>
</evidence>
<dbReference type="Pfam" id="PF13901">
    <property type="entry name" value="RH_dom"/>
    <property type="match status" value="1"/>
</dbReference>
<dbReference type="STRING" id="52838.A0A4S8JEQ9"/>
<dbReference type="EMBL" id="PYDT01000005">
    <property type="protein sequence ID" value="THU60301.1"/>
    <property type="molecule type" value="Genomic_DNA"/>
</dbReference>
<dbReference type="SUPFAM" id="SSF64268">
    <property type="entry name" value="PX domain"/>
    <property type="match status" value="1"/>
</dbReference>
<reference evidence="3 4" key="1">
    <citation type="journal article" date="2019" name="Nat. Plants">
        <title>Genome sequencing of Musa balbisiana reveals subgenome evolution and function divergence in polyploid bananas.</title>
        <authorList>
            <person name="Yao X."/>
        </authorList>
    </citation>
    <scope>NUCLEOTIDE SEQUENCE [LARGE SCALE GENOMIC DNA]</scope>
    <source>
        <strain evidence="4">cv. DH-PKW</strain>
        <tissue evidence="3">Leaves</tissue>
    </source>
</reference>
<evidence type="ECO:0000313" key="3">
    <source>
        <dbReference type="EMBL" id="THU60301.1"/>
    </source>
</evidence>
<dbReference type="SMART" id="SM01175">
    <property type="entry name" value="DUF4206"/>
    <property type="match status" value="1"/>
</dbReference>
<feature type="region of interest" description="Disordered" evidence="1">
    <location>
        <begin position="1"/>
        <end position="42"/>
    </location>
</feature>
<dbReference type="AlphaFoldDB" id="A0A4S8JEQ9"/>
<accession>A0A4S8JEQ9</accession>
<dbReference type="InterPro" id="IPR001683">
    <property type="entry name" value="PX_dom"/>
</dbReference>
<name>A0A4S8JEQ9_MUSBA</name>
<dbReference type="Pfam" id="PF00787">
    <property type="entry name" value="PX"/>
    <property type="match status" value="1"/>
</dbReference>
<dbReference type="GO" id="GO:0016020">
    <property type="term" value="C:membrane"/>
    <property type="evidence" value="ECO:0007669"/>
    <property type="project" value="UniProtKB-ARBA"/>
</dbReference>
<dbReference type="Proteomes" id="UP000317650">
    <property type="component" value="Chromosome 7"/>
</dbReference>
<dbReference type="PANTHER" id="PTHR45971:SF1">
    <property type="entry name" value="RUBICON, ISOFORM A"/>
    <property type="match status" value="1"/>
</dbReference>
<dbReference type="GO" id="GO:1901981">
    <property type="term" value="F:phosphatidylinositol phosphate binding"/>
    <property type="evidence" value="ECO:0007669"/>
    <property type="project" value="TreeGrafter"/>
</dbReference>
<sequence length="1046" mass="115635">MESGSPRAAPADPFDEFFPRQHSCGSDADDASPSASNYSSCDGEDSELERYCSANSALGSASLCSSVGNYADLLDFSDVCGAIENSQRGRLGGEIAASWDRFNRYSEEGAVTSPRENCSSPSHHLLALSDRMGSLPRISTGTRLRPASFDRPGEITQLRVVEDQQEAVPCNGKEVHFLDRDVISMGRDDGYSGQSSLLCAMAGAEEVGSLGNLRSSSRNVMMESDEDRRSRCEHLDGEDSMLEYGTDCENATGLTENLRCIDETKHDNLNPLLMNSSVAYGSDDLDELMRQNGGLGLQSLSLYQDQPNFQQTVPAKGDGHLPLLSNSHVIDPLRDVEKDEDAVDVSAVNLQFQVTDQPNSELSHKGKFLPGEYTLEDQIKSMYKGLKGDFYSISDGIAADVHVDDAPERQVFGEPASADNDTAIKISSISVGTSRHEKCFGQDYDKPSLPLPVVHSGQSSSFQIELDRSLNFTDLSEENIVTDEIQKQDSGDVYDEMVLEMEEILLDTGSGTRPVANHQYLNHQSHHFRDGSSTASTSGTYDINPPPQFPSSIDWVEVIGAKQKIGDVSFGERLVGVKQYTVYILRVWSAKDQWEVERRYRNFFALYQQLKTLFSDHDLSLPSQWSFVERESMKIFGNASPIVVSNRSALIQECLRSVLNSRYPFGFPSPLLCFLSPGKVAIDSNLLKALVPQSFIKFGEGWNSKFSTYKESPENISELGKTIPLIVSIKPQKSMQKLLELQHYTCAGCHKHLDAGKTLLRDLVQTLGWKRPRFCEYTVQLFCATCHTNDTSVLPAKILHLWDFSLYPVSQLAKAYLESIYDQPMLCVSAINPFLFSKVPALLHVMGIRKNIGAMFPYIRCPFRISIQRGFGSRCHLLESNDFFALRDLVDLSKGAFAALPVMLETVSNKILEHITQQCLVCYDTGVPCAARQICDNPLSLIFPFQEAEAARCNSCGSIFHQPCLVKMISCTCGKSTNAVENLDIRGHGKSEKPLAVLAQSSKSSPSLSLFSNILLRASPDLIQRPKDRSPALFMGSLSLSNTSLY</sequence>
<evidence type="ECO:0000259" key="2">
    <source>
        <dbReference type="PROSITE" id="PS50195"/>
    </source>
</evidence>
<keyword evidence="4" id="KW-1185">Reference proteome</keyword>
<dbReference type="Gene3D" id="3.30.1520.10">
    <property type="entry name" value="Phox-like domain"/>
    <property type="match status" value="1"/>
</dbReference>